<dbReference type="Gene3D" id="3.40.47.10">
    <property type="match status" value="2"/>
</dbReference>
<proteinExistence type="inferred from homology"/>
<dbReference type="GO" id="GO:0006633">
    <property type="term" value="P:fatty acid biosynthetic process"/>
    <property type="evidence" value="ECO:0007669"/>
    <property type="project" value="UniProtKB-UniPathway"/>
</dbReference>
<protein>
    <submittedName>
        <fullName evidence="6">Beta-ketoacyl-ACP synthase</fullName>
    </submittedName>
</protein>
<dbReference type="SUPFAM" id="SSF53901">
    <property type="entry name" value="Thiolase-like"/>
    <property type="match status" value="2"/>
</dbReference>
<dbReference type="InterPro" id="IPR020841">
    <property type="entry name" value="PKS_Beta-ketoAc_synthase_dom"/>
</dbReference>
<comment type="caution">
    <text evidence="6">The sequence shown here is derived from an EMBL/GenBank/DDBJ whole genome shotgun (WGS) entry which is preliminary data.</text>
</comment>
<dbReference type="PANTHER" id="PTHR11712">
    <property type="entry name" value="POLYKETIDE SYNTHASE-RELATED"/>
    <property type="match status" value="1"/>
</dbReference>
<dbReference type="GO" id="GO:0005829">
    <property type="term" value="C:cytosol"/>
    <property type="evidence" value="ECO:0007669"/>
    <property type="project" value="TreeGrafter"/>
</dbReference>
<dbReference type="CDD" id="cd00834">
    <property type="entry name" value="KAS_I_II"/>
    <property type="match status" value="1"/>
</dbReference>
<reference evidence="6 7" key="1">
    <citation type="submission" date="2018-12" db="EMBL/GenBank/DDBJ databases">
        <authorList>
            <person name="Kartti S."/>
            <person name="Manni A."/>
            <person name="Chemao El Fihri M.W."/>
            <person name="Laamarti M."/>
            <person name="Temsamani L."/>
            <person name="El Jamali J.E."/>
            <person name="Ouadghiri M."/>
            <person name="Ibrahimi A."/>
            <person name="Filati-Maltouf A."/>
        </authorList>
    </citation>
    <scope>NUCLEOTIDE SEQUENCE [LARGE SCALE GENOMIC DNA]</scope>
    <source>
        <strain evidence="6 7">MDMC339</strain>
    </source>
</reference>
<dbReference type="InterPro" id="IPR018201">
    <property type="entry name" value="Ketoacyl_synth_AS"/>
</dbReference>
<evidence type="ECO:0000256" key="2">
    <source>
        <dbReference type="ARBA" id="ARBA00008467"/>
    </source>
</evidence>
<dbReference type="InterPro" id="IPR014030">
    <property type="entry name" value="Ketoacyl_synth_N"/>
</dbReference>
<evidence type="ECO:0000259" key="5">
    <source>
        <dbReference type="PROSITE" id="PS52004"/>
    </source>
</evidence>
<gene>
    <name evidence="6" type="ORF">EKL94_15925</name>
</gene>
<dbReference type="NCBIfam" id="NF006587">
    <property type="entry name" value="PRK09116.1"/>
    <property type="match status" value="1"/>
</dbReference>
<comment type="similarity">
    <text evidence="2 4">Belongs to the thiolase-like superfamily. Beta-ketoacyl-ACP synthases family.</text>
</comment>
<feature type="domain" description="Ketosynthase family 3 (KS3)" evidence="5">
    <location>
        <begin position="4"/>
        <end position="409"/>
    </location>
</feature>
<organism evidence="6 7">
    <name type="scientific">Stenotrophomonas maltophilia</name>
    <name type="common">Pseudomonas maltophilia</name>
    <name type="synonym">Xanthomonas maltophilia</name>
    <dbReference type="NCBI Taxonomy" id="40324"/>
    <lineage>
        <taxon>Bacteria</taxon>
        <taxon>Pseudomonadati</taxon>
        <taxon>Pseudomonadota</taxon>
        <taxon>Gammaproteobacteria</taxon>
        <taxon>Lysobacterales</taxon>
        <taxon>Lysobacteraceae</taxon>
        <taxon>Stenotrophomonas</taxon>
        <taxon>Stenotrophomonas maltophilia group</taxon>
    </lineage>
</organism>
<name>A0A3S0HBP5_STEMA</name>
<dbReference type="Proteomes" id="UP000271705">
    <property type="component" value="Unassembled WGS sequence"/>
</dbReference>
<sequence length="431" mass="45811">MAADRRVVVTGAAAISPLGHDWPTIEAHLRSCRNAVRAMPEWNVYAGLNTKLAAPAQDFELPPNYNRKTTRSMGKVAIMSVRATEVALREAGLHEHPVLRSGRTGVAYGSSSGSHEATGEFGRMLHEFTTEGISATTYLKMMSHTAPVNIGVFFGLSGRVYTTSSACTSGSQGVGAAYEAIRSGKQTVMVAGGAEQLDATAAAVFDTLFATSTRNDAPQTTPRPFDAGRDGLVLGEGACTLILEDLEHAQARGATILAEVVGYGTNSDGQHVTQPSADTMAQAMHLALEDAGLEAAQIDYVSAHGTATDHGDIAETQATAQVFGSRMPISSLKSYVGHMLGACGAFEAWMSIEMMRAGWFAPTLNLAEVDPRCGQLDFITGQGRELQAEYVMSNNFAFGGINTSLVFRRWPETGAYTNLTLPRISPLITLL</sequence>
<comment type="pathway">
    <text evidence="1">Lipid metabolism; fatty acid biosynthesis.</text>
</comment>
<dbReference type="PROSITE" id="PS00606">
    <property type="entry name" value="KS3_1"/>
    <property type="match status" value="1"/>
</dbReference>
<dbReference type="InterPro" id="IPR014031">
    <property type="entry name" value="Ketoacyl_synth_C"/>
</dbReference>
<dbReference type="GO" id="GO:0004315">
    <property type="term" value="F:3-oxoacyl-[acyl-carrier-protein] synthase activity"/>
    <property type="evidence" value="ECO:0007669"/>
    <property type="project" value="InterPro"/>
</dbReference>
<accession>A0A3S0HBP5</accession>
<dbReference type="Pfam" id="PF00109">
    <property type="entry name" value="ketoacyl-synt"/>
    <property type="match status" value="1"/>
</dbReference>
<dbReference type="InterPro" id="IPR000794">
    <property type="entry name" value="Beta-ketoacyl_synthase"/>
</dbReference>
<dbReference type="PANTHER" id="PTHR11712:SF325">
    <property type="entry name" value="3-OXOACYL-(ACYL-CARRIER-PROTEIN) SYNTHASE II FABF"/>
    <property type="match status" value="1"/>
</dbReference>
<keyword evidence="3 4" id="KW-0808">Transferase</keyword>
<evidence type="ECO:0000313" key="7">
    <source>
        <dbReference type="Proteomes" id="UP000271705"/>
    </source>
</evidence>
<dbReference type="PROSITE" id="PS52004">
    <property type="entry name" value="KS3_2"/>
    <property type="match status" value="1"/>
</dbReference>
<dbReference type="SMART" id="SM00825">
    <property type="entry name" value="PKS_KS"/>
    <property type="match status" value="1"/>
</dbReference>
<dbReference type="InterPro" id="IPR016039">
    <property type="entry name" value="Thiolase-like"/>
</dbReference>
<evidence type="ECO:0000256" key="4">
    <source>
        <dbReference type="RuleBase" id="RU003694"/>
    </source>
</evidence>
<dbReference type="AlphaFoldDB" id="A0A3S0HBP5"/>
<dbReference type="UniPathway" id="UPA00094"/>
<evidence type="ECO:0000313" key="6">
    <source>
        <dbReference type="EMBL" id="RTQ87425.1"/>
    </source>
</evidence>
<evidence type="ECO:0000256" key="1">
    <source>
        <dbReference type="ARBA" id="ARBA00005194"/>
    </source>
</evidence>
<dbReference type="Pfam" id="PF02801">
    <property type="entry name" value="Ketoacyl-synt_C"/>
    <property type="match status" value="1"/>
</dbReference>
<dbReference type="EMBL" id="RXLZ01000049">
    <property type="protein sequence ID" value="RTQ87425.1"/>
    <property type="molecule type" value="Genomic_DNA"/>
</dbReference>
<evidence type="ECO:0000256" key="3">
    <source>
        <dbReference type="ARBA" id="ARBA00022679"/>
    </source>
</evidence>